<dbReference type="InterPro" id="IPR053521">
    <property type="entry name" value="McjB-like"/>
</dbReference>
<gene>
    <name evidence="2" type="ORF">CR205_14945</name>
</gene>
<protein>
    <submittedName>
        <fullName evidence="2">Stage V sporulation protein S</fullName>
    </submittedName>
</protein>
<keyword evidence="3" id="KW-1185">Reference proteome</keyword>
<organism evidence="2 3">
    <name type="scientific">Alteribacter lacisalsi</name>
    <dbReference type="NCBI Taxonomy" id="2045244"/>
    <lineage>
        <taxon>Bacteria</taxon>
        <taxon>Bacillati</taxon>
        <taxon>Bacillota</taxon>
        <taxon>Bacilli</taxon>
        <taxon>Bacillales</taxon>
        <taxon>Bacillaceae</taxon>
        <taxon>Alteribacter</taxon>
    </lineage>
</organism>
<evidence type="ECO:0000313" key="3">
    <source>
        <dbReference type="Proteomes" id="UP000248066"/>
    </source>
</evidence>
<dbReference type="RefSeq" id="WP_110520984.1">
    <property type="nucleotide sequence ID" value="NZ_PDOF01000002.1"/>
</dbReference>
<dbReference type="AlphaFoldDB" id="A0A2W0HJ56"/>
<feature type="domain" description="Microcin J25-processing protein McjB C-terminal" evidence="1">
    <location>
        <begin position="37"/>
        <end position="143"/>
    </location>
</feature>
<evidence type="ECO:0000313" key="2">
    <source>
        <dbReference type="EMBL" id="PYZ97042.1"/>
    </source>
</evidence>
<dbReference type="InterPro" id="IPR032708">
    <property type="entry name" value="McjB_C"/>
</dbReference>
<proteinExistence type="predicted"/>
<dbReference type="EMBL" id="PDOF01000002">
    <property type="protein sequence ID" value="PYZ97042.1"/>
    <property type="molecule type" value="Genomic_DNA"/>
</dbReference>
<dbReference type="NCBIfam" id="NF033537">
    <property type="entry name" value="lasso_biosyn_B2"/>
    <property type="match status" value="1"/>
</dbReference>
<dbReference type="Pfam" id="PF13471">
    <property type="entry name" value="Transglut_core3"/>
    <property type="match status" value="1"/>
</dbReference>
<reference evidence="2 3" key="1">
    <citation type="submission" date="2017-10" db="EMBL/GenBank/DDBJ databases">
        <title>Bacillus sp. nov., a halophilic bacterium isolated from a Yangshapao Lake.</title>
        <authorList>
            <person name="Wang H."/>
        </authorList>
    </citation>
    <scope>NUCLEOTIDE SEQUENCE [LARGE SCALE GENOMIC DNA]</scope>
    <source>
        <strain evidence="2 3">YSP-3</strain>
    </source>
</reference>
<evidence type="ECO:0000259" key="1">
    <source>
        <dbReference type="Pfam" id="PF13471"/>
    </source>
</evidence>
<name>A0A2W0HJ56_9BACI</name>
<dbReference type="Proteomes" id="UP000248066">
    <property type="component" value="Unassembled WGS sequence"/>
</dbReference>
<comment type="caution">
    <text evidence="2">The sequence shown here is derived from an EMBL/GenBank/DDBJ whole genome shotgun (WGS) entry which is preliminary data.</text>
</comment>
<dbReference type="OrthoDB" id="9812122at2"/>
<accession>A0A2W0HJ56</accession>
<sequence>MNGMSKIKALRNLDGATAGILAEAYGFLAYARILKLLPFSKVAPSLGETMKETPADLNLQEKRTIARVSQAVHMMSRYAFWESECLVKAVAAQKMLSRRGVDTTLYLGTGKDETGKLAAHAWLRSGPFFVSGAEGKEKFTVVATYAKTSDRRKVRGASYG</sequence>